<dbReference type="AlphaFoldDB" id="A0A090QZV7"/>
<dbReference type="Gene3D" id="3.30.160.110">
    <property type="entry name" value="Siroheme synthase, domain 2"/>
    <property type="match status" value="1"/>
</dbReference>
<reference evidence="9 10" key="1">
    <citation type="journal article" date="2014" name="Genome Announc.">
        <title>Draft Genome Sequences of Two Vibrionaceae Species, Vibrio ponticus C121 and Photobacterium aphoticum C119, Isolated as Coral Reef Microbiota.</title>
        <authorList>
            <person name="Al-saari N."/>
            <person name="Meirelles P.M."/>
            <person name="Mino S."/>
            <person name="Suda W."/>
            <person name="Oshima K."/>
            <person name="Hattori M."/>
            <person name="Ohkuma M."/>
            <person name="Thompson F.L."/>
            <person name="Gomez-Gil B."/>
            <person name="Sawabe T."/>
            <person name="Sawabe T."/>
        </authorList>
    </citation>
    <scope>NUCLEOTIDE SEQUENCE [LARGE SCALE GENOMIC DNA]</scope>
    <source>
        <strain evidence="9 10">JCM 19237</strain>
    </source>
</reference>
<name>A0A090QZV7_9GAMM</name>
<feature type="domain" description="Siroheme synthase central" evidence="8">
    <location>
        <begin position="36"/>
        <end position="57"/>
    </location>
</feature>
<sequence length="68" mass="7553">MYQSANQRQVLVNVVDDTQRCSFIVPSIVDRSPIIVAISSSGKAPVLARLLREQLEALLPHHLGTMLR</sequence>
<evidence type="ECO:0000256" key="7">
    <source>
        <dbReference type="ARBA" id="ARBA00023268"/>
    </source>
</evidence>
<dbReference type="Pfam" id="PF14824">
    <property type="entry name" value="Sirohm_synth_M"/>
    <property type="match status" value="1"/>
</dbReference>
<evidence type="ECO:0000256" key="2">
    <source>
        <dbReference type="ARBA" id="ARBA00012400"/>
    </source>
</evidence>
<evidence type="ECO:0000256" key="4">
    <source>
        <dbReference type="ARBA" id="ARBA00023027"/>
    </source>
</evidence>
<evidence type="ECO:0000256" key="3">
    <source>
        <dbReference type="ARBA" id="ARBA00023002"/>
    </source>
</evidence>
<evidence type="ECO:0000259" key="8">
    <source>
        <dbReference type="Pfam" id="PF14824"/>
    </source>
</evidence>
<dbReference type="PANTHER" id="PTHR35330:SF1">
    <property type="entry name" value="SIROHEME BIOSYNTHESIS PROTEIN MET8"/>
    <property type="match status" value="1"/>
</dbReference>
<dbReference type="NCBIfam" id="TIGR01470">
    <property type="entry name" value="cysG_Nterm"/>
    <property type="match status" value="1"/>
</dbReference>
<evidence type="ECO:0000256" key="6">
    <source>
        <dbReference type="ARBA" id="ARBA00023244"/>
    </source>
</evidence>
<keyword evidence="7" id="KW-0511">Multifunctional enzyme</keyword>
<dbReference type="InterPro" id="IPR028161">
    <property type="entry name" value="Met8-like"/>
</dbReference>
<evidence type="ECO:0000313" key="10">
    <source>
        <dbReference type="Proteomes" id="UP000029227"/>
    </source>
</evidence>
<dbReference type="STRING" id="754436.JCM19237_3778"/>
<protein>
    <recommendedName>
        <fullName evidence="2">precorrin-2 dehydrogenase</fullName>
        <ecNumber evidence="2">1.3.1.76</ecNumber>
    </recommendedName>
</protein>
<dbReference type="Proteomes" id="UP000029227">
    <property type="component" value="Unassembled WGS sequence"/>
</dbReference>
<dbReference type="Pfam" id="PF13241">
    <property type="entry name" value="NAD_binding_7"/>
    <property type="match status" value="1"/>
</dbReference>
<dbReference type="InterPro" id="IPR028281">
    <property type="entry name" value="Sirohaem_synthase_central"/>
</dbReference>
<keyword evidence="4" id="KW-0520">NAD</keyword>
<evidence type="ECO:0000313" key="9">
    <source>
        <dbReference type="EMBL" id="GAL08416.1"/>
    </source>
</evidence>
<keyword evidence="9" id="KW-0489">Methyltransferase</keyword>
<dbReference type="GO" id="GO:0032259">
    <property type="term" value="P:methylation"/>
    <property type="evidence" value="ECO:0007669"/>
    <property type="project" value="UniProtKB-KW"/>
</dbReference>
<dbReference type="EMBL" id="BBMN01000025">
    <property type="protein sequence ID" value="GAL08416.1"/>
    <property type="molecule type" value="Genomic_DNA"/>
</dbReference>
<dbReference type="SUPFAM" id="SSF75615">
    <property type="entry name" value="Siroheme synthase middle domains-like"/>
    <property type="match status" value="1"/>
</dbReference>
<keyword evidence="6" id="KW-0627">Porphyrin biosynthesis</keyword>
<dbReference type="PANTHER" id="PTHR35330">
    <property type="entry name" value="SIROHEME BIOSYNTHESIS PROTEIN MET8"/>
    <property type="match status" value="1"/>
</dbReference>
<comment type="caution">
    <text evidence="9">The sequence shown here is derived from an EMBL/GenBank/DDBJ whole genome shotgun (WGS) entry which is preliminary data.</text>
</comment>
<evidence type="ECO:0000256" key="1">
    <source>
        <dbReference type="ARBA" id="ARBA00005010"/>
    </source>
</evidence>
<proteinExistence type="predicted"/>
<comment type="pathway">
    <text evidence="1">Porphyrin-containing compound metabolism; siroheme biosynthesis; sirohydrochlorin from precorrin-2: step 1/1.</text>
</comment>
<keyword evidence="3 9" id="KW-0560">Oxidoreductase</keyword>
<gene>
    <name evidence="9" type="ORF">JCM19237_3778</name>
</gene>
<dbReference type="GO" id="GO:0008168">
    <property type="term" value="F:methyltransferase activity"/>
    <property type="evidence" value="ECO:0007669"/>
    <property type="project" value="UniProtKB-KW"/>
</dbReference>
<dbReference type="UniPathway" id="UPA00262">
    <property type="reaction ID" value="UER00222"/>
</dbReference>
<dbReference type="EC" id="1.3.1.76" evidence="2"/>
<keyword evidence="5 9" id="KW-0456">Lyase</keyword>
<accession>A0A090QZV7</accession>
<dbReference type="GO" id="GO:0004325">
    <property type="term" value="F:ferrochelatase activity"/>
    <property type="evidence" value="ECO:0007669"/>
    <property type="project" value="InterPro"/>
</dbReference>
<dbReference type="GO" id="GO:0019354">
    <property type="term" value="P:siroheme biosynthetic process"/>
    <property type="evidence" value="ECO:0007669"/>
    <property type="project" value="UniProtKB-UniPathway"/>
</dbReference>
<keyword evidence="9" id="KW-0808">Transferase</keyword>
<dbReference type="GO" id="GO:0043115">
    <property type="term" value="F:precorrin-2 dehydrogenase activity"/>
    <property type="evidence" value="ECO:0007669"/>
    <property type="project" value="UniProtKB-EC"/>
</dbReference>
<dbReference type="FunFam" id="3.30.160.110:FF:000001">
    <property type="entry name" value="Siroheme synthase"/>
    <property type="match status" value="1"/>
</dbReference>
<dbReference type="eggNOG" id="COG1648">
    <property type="taxonomic scope" value="Bacteria"/>
</dbReference>
<evidence type="ECO:0000256" key="5">
    <source>
        <dbReference type="ARBA" id="ARBA00023239"/>
    </source>
</evidence>
<organism evidence="9 10">
    <name type="scientific">Photobacterium aphoticum</name>
    <dbReference type="NCBI Taxonomy" id="754436"/>
    <lineage>
        <taxon>Bacteria</taxon>
        <taxon>Pseudomonadati</taxon>
        <taxon>Pseudomonadota</taxon>
        <taxon>Gammaproteobacteria</taxon>
        <taxon>Vibrionales</taxon>
        <taxon>Vibrionaceae</taxon>
        <taxon>Photobacterium</taxon>
    </lineage>
</organism>
<dbReference type="InterPro" id="IPR006367">
    <property type="entry name" value="Sirohaem_synthase_N"/>
</dbReference>